<dbReference type="Proteomes" id="UP001360560">
    <property type="component" value="Unassembled WGS sequence"/>
</dbReference>
<sequence>MVEVNTFDRREICSAIAARFDDTFPIKWEKSLQQLSRKRDFMRPHEVAISLIAEEQLKDIKNFEEPGRLFAFGKQRSMKEFIDEIREMTIY</sequence>
<dbReference type="AlphaFoldDB" id="A0AAV5QE65"/>
<evidence type="ECO:0000313" key="1">
    <source>
        <dbReference type="EMBL" id="GMM33036.1"/>
    </source>
</evidence>
<protein>
    <submittedName>
        <fullName evidence="1">Uncharacterized protein</fullName>
    </submittedName>
</protein>
<dbReference type="RefSeq" id="XP_064850036.1">
    <property type="nucleotide sequence ID" value="XM_064993964.1"/>
</dbReference>
<organism evidence="1 2">
    <name type="scientific">Saccharomycopsis crataegensis</name>
    <dbReference type="NCBI Taxonomy" id="43959"/>
    <lineage>
        <taxon>Eukaryota</taxon>
        <taxon>Fungi</taxon>
        <taxon>Dikarya</taxon>
        <taxon>Ascomycota</taxon>
        <taxon>Saccharomycotina</taxon>
        <taxon>Saccharomycetes</taxon>
        <taxon>Saccharomycopsidaceae</taxon>
        <taxon>Saccharomycopsis</taxon>
    </lineage>
</organism>
<evidence type="ECO:0000313" key="2">
    <source>
        <dbReference type="Proteomes" id="UP001360560"/>
    </source>
</evidence>
<keyword evidence="2" id="KW-1185">Reference proteome</keyword>
<gene>
    <name evidence="1" type="ORF">DASC09_003610</name>
</gene>
<name>A0AAV5QE65_9ASCO</name>
<accession>A0AAV5QE65</accession>
<dbReference type="GeneID" id="90071015"/>
<dbReference type="EMBL" id="BTFZ01000001">
    <property type="protein sequence ID" value="GMM33036.1"/>
    <property type="molecule type" value="Genomic_DNA"/>
</dbReference>
<proteinExistence type="predicted"/>
<reference evidence="1 2" key="1">
    <citation type="journal article" date="2023" name="Elife">
        <title>Identification of key yeast species and microbe-microbe interactions impacting larval growth of Drosophila in the wild.</title>
        <authorList>
            <person name="Mure A."/>
            <person name="Sugiura Y."/>
            <person name="Maeda R."/>
            <person name="Honda K."/>
            <person name="Sakurai N."/>
            <person name="Takahashi Y."/>
            <person name="Watada M."/>
            <person name="Katoh T."/>
            <person name="Gotoh A."/>
            <person name="Gotoh Y."/>
            <person name="Taniguchi I."/>
            <person name="Nakamura K."/>
            <person name="Hayashi T."/>
            <person name="Katayama T."/>
            <person name="Uemura T."/>
            <person name="Hattori Y."/>
        </authorList>
    </citation>
    <scope>NUCLEOTIDE SEQUENCE [LARGE SCALE GENOMIC DNA]</scope>
    <source>
        <strain evidence="1 2">SC-9</strain>
    </source>
</reference>
<comment type="caution">
    <text evidence="1">The sequence shown here is derived from an EMBL/GenBank/DDBJ whole genome shotgun (WGS) entry which is preliminary data.</text>
</comment>